<accession>A0A1X7GF78</accession>
<protein>
    <submittedName>
        <fullName evidence="2">Uncharacterized protein</fullName>
    </submittedName>
</protein>
<keyword evidence="3" id="KW-1185">Reference proteome</keyword>
<dbReference type="STRING" id="941907.SAMN06295910_1590"/>
<feature type="compositionally biased region" description="Basic residues" evidence="1">
    <location>
        <begin position="139"/>
        <end position="157"/>
    </location>
</feature>
<dbReference type="AlphaFoldDB" id="A0A1X7GF78"/>
<evidence type="ECO:0000313" key="2">
    <source>
        <dbReference type="EMBL" id="SMF68134.1"/>
    </source>
</evidence>
<organism evidence="2 3">
    <name type="scientific">Allosphingosinicella indica</name>
    <dbReference type="NCBI Taxonomy" id="941907"/>
    <lineage>
        <taxon>Bacteria</taxon>
        <taxon>Pseudomonadati</taxon>
        <taxon>Pseudomonadota</taxon>
        <taxon>Alphaproteobacteria</taxon>
        <taxon>Sphingomonadales</taxon>
        <taxon>Sphingomonadaceae</taxon>
        <taxon>Allosphingosinicella</taxon>
    </lineage>
</organism>
<evidence type="ECO:0000256" key="1">
    <source>
        <dbReference type="SAM" id="MobiDB-lite"/>
    </source>
</evidence>
<feature type="region of interest" description="Disordered" evidence="1">
    <location>
        <begin position="205"/>
        <end position="261"/>
    </location>
</feature>
<name>A0A1X7GF78_9SPHN</name>
<dbReference type="Proteomes" id="UP000192934">
    <property type="component" value="Chromosome I"/>
</dbReference>
<feature type="region of interest" description="Disordered" evidence="1">
    <location>
        <begin position="139"/>
        <end position="159"/>
    </location>
</feature>
<dbReference type="EMBL" id="LT840185">
    <property type="protein sequence ID" value="SMF68134.1"/>
    <property type="molecule type" value="Genomic_DNA"/>
</dbReference>
<gene>
    <name evidence="2" type="ORF">SAMN06295910_1590</name>
</gene>
<feature type="region of interest" description="Disordered" evidence="1">
    <location>
        <begin position="1"/>
        <end position="60"/>
    </location>
</feature>
<sequence>MRDAGRSIVASVGASRRMKRAPTAWSPAAHSVPRRPRSRRESRNTRAHPLGAQREQLRRHRRRVADDLQEGVAVEQQMRRRRLHQPRRADQSGRLRLARQRIERHAGKPFRHQPHRALRHRIAEIGGAHLRLVGSRPRLRRRPAPPLHKKRPRHRRGLPPEPFHGLALQNNGHPCAALPLPLAGEGWGEGASAASIKRLRTTLTAATSALPSGPPKSRSSPASGRGNYATHTRGSAFLPSIRSVSAHTIASARSGDRPGPS</sequence>
<evidence type="ECO:0000313" key="3">
    <source>
        <dbReference type="Proteomes" id="UP000192934"/>
    </source>
</evidence>
<proteinExistence type="predicted"/>
<reference evidence="3" key="1">
    <citation type="submission" date="2017-04" db="EMBL/GenBank/DDBJ databases">
        <authorList>
            <person name="Varghese N."/>
            <person name="Submissions S."/>
        </authorList>
    </citation>
    <scope>NUCLEOTIDE SEQUENCE [LARGE SCALE GENOMIC DNA]</scope>
    <source>
        <strain evidence="3">Dd16</strain>
    </source>
</reference>